<dbReference type="AlphaFoldDB" id="A0A1J1JAC6"/>
<organism evidence="1 2">
    <name type="scientific">Clunio marinus</name>
    <dbReference type="NCBI Taxonomy" id="568069"/>
    <lineage>
        <taxon>Eukaryota</taxon>
        <taxon>Metazoa</taxon>
        <taxon>Ecdysozoa</taxon>
        <taxon>Arthropoda</taxon>
        <taxon>Hexapoda</taxon>
        <taxon>Insecta</taxon>
        <taxon>Pterygota</taxon>
        <taxon>Neoptera</taxon>
        <taxon>Endopterygota</taxon>
        <taxon>Diptera</taxon>
        <taxon>Nematocera</taxon>
        <taxon>Chironomoidea</taxon>
        <taxon>Chironomidae</taxon>
        <taxon>Clunio</taxon>
    </lineage>
</organism>
<evidence type="ECO:0000313" key="1">
    <source>
        <dbReference type="EMBL" id="CRL08510.1"/>
    </source>
</evidence>
<evidence type="ECO:0000313" key="2">
    <source>
        <dbReference type="Proteomes" id="UP000183832"/>
    </source>
</evidence>
<gene>
    <name evidence="1" type="ORF">CLUMA_CG021518</name>
</gene>
<accession>A0A1J1JAC6</accession>
<dbReference type="EMBL" id="CVRI01000075">
    <property type="protein sequence ID" value="CRL08510.1"/>
    <property type="molecule type" value="Genomic_DNA"/>
</dbReference>
<protein>
    <submittedName>
        <fullName evidence="1">CLUMA_CG021518, isoform A</fullName>
    </submittedName>
</protein>
<dbReference type="Proteomes" id="UP000183832">
    <property type="component" value="Unassembled WGS sequence"/>
</dbReference>
<name>A0A1J1JAC6_9DIPT</name>
<reference evidence="1 2" key="1">
    <citation type="submission" date="2015-04" db="EMBL/GenBank/DDBJ databases">
        <authorList>
            <person name="Syromyatnikov M.Y."/>
            <person name="Popov V.N."/>
        </authorList>
    </citation>
    <scope>NUCLEOTIDE SEQUENCE [LARGE SCALE GENOMIC DNA]</scope>
</reference>
<proteinExistence type="predicted"/>
<sequence>MTCMAKRSSVLFKIELRSQKKRKKNTLFKYSNRLNLFLYLKRVVKIKGCKNVRWWYGYSWDIVPSSHSNIVT</sequence>
<keyword evidence="2" id="KW-1185">Reference proteome</keyword>